<feature type="chain" id="PRO_5045059170" evidence="2">
    <location>
        <begin position="20"/>
        <end position="650"/>
    </location>
</feature>
<keyword evidence="1 4" id="KW-0378">Hydrolase</keyword>
<dbReference type="InterPro" id="IPR001375">
    <property type="entry name" value="Peptidase_S9_cat"/>
</dbReference>
<dbReference type="PANTHER" id="PTHR42776:SF27">
    <property type="entry name" value="DIPEPTIDYL PEPTIDASE FAMILY MEMBER 6"/>
    <property type="match status" value="1"/>
</dbReference>
<dbReference type="EMBL" id="JBDIMF010000002">
    <property type="protein sequence ID" value="MEN2786225.1"/>
    <property type="molecule type" value="Genomic_DNA"/>
</dbReference>
<evidence type="ECO:0000256" key="1">
    <source>
        <dbReference type="ARBA" id="ARBA00022801"/>
    </source>
</evidence>
<dbReference type="RefSeq" id="WP_345864026.1">
    <property type="nucleotide sequence ID" value="NZ_JBDIMF010000002.1"/>
</dbReference>
<dbReference type="InterPro" id="IPR029058">
    <property type="entry name" value="AB_hydrolase_fold"/>
</dbReference>
<evidence type="ECO:0000313" key="4">
    <source>
        <dbReference type="EMBL" id="MEN2786225.1"/>
    </source>
</evidence>
<dbReference type="EC" id="3.4.-.-" evidence="4"/>
<dbReference type="GO" id="GO:0016787">
    <property type="term" value="F:hydrolase activity"/>
    <property type="evidence" value="ECO:0007669"/>
    <property type="project" value="UniProtKB-KW"/>
</dbReference>
<comment type="caution">
    <text evidence="4">The sequence shown here is derived from an EMBL/GenBank/DDBJ whole genome shotgun (WGS) entry which is preliminary data.</text>
</comment>
<dbReference type="Pfam" id="PF00326">
    <property type="entry name" value="Peptidase_S9"/>
    <property type="match status" value="1"/>
</dbReference>
<dbReference type="Proteomes" id="UP001404104">
    <property type="component" value="Unassembled WGS sequence"/>
</dbReference>
<dbReference type="SUPFAM" id="SSF53474">
    <property type="entry name" value="alpha/beta-Hydrolases"/>
    <property type="match status" value="1"/>
</dbReference>
<dbReference type="SUPFAM" id="SSF82171">
    <property type="entry name" value="DPP6 N-terminal domain-like"/>
    <property type="match status" value="1"/>
</dbReference>
<proteinExistence type="predicted"/>
<reference evidence="4 5" key="1">
    <citation type="submission" date="2024-05" db="EMBL/GenBank/DDBJ databases">
        <authorList>
            <person name="Liu Q."/>
            <person name="Xin Y.-H."/>
        </authorList>
    </citation>
    <scope>NUCLEOTIDE SEQUENCE [LARGE SCALE GENOMIC DNA]</scope>
    <source>
        <strain evidence="4 5">CGMCC 1.15349</strain>
    </source>
</reference>
<evidence type="ECO:0000313" key="5">
    <source>
        <dbReference type="Proteomes" id="UP001404104"/>
    </source>
</evidence>
<dbReference type="PANTHER" id="PTHR42776">
    <property type="entry name" value="SERINE PEPTIDASE S9 FAMILY MEMBER"/>
    <property type="match status" value="1"/>
</dbReference>
<dbReference type="Gene3D" id="3.40.50.1820">
    <property type="entry name" value="alpha/beta hydrolase"/>
    <property type="match status" value="1"/>
</dbReference>
<feature type="domain" description="Peptidase S9 prolyl oligopeptidase catalytic" evidence="3">
    <location>
        <begin position="445"/>
        <end position="646"/>
    </location>
</feature>
<evidence type="ECO:0000256" key="2">
    <source>
        <dbReference type="SAM" id="SignalP"/>
    </source>
</evidence>
<keyword evidence="5" id="KW-1185">Reference proteome</keyword>
<feature type="signal peptide" evidence="2">
    <location>
        <begin position="1"/>
        <end position="19"/>
    </location>
</feature>
<evidence type="ECO:0000259" key="3">
    <source>
        <dbReference type="Pfam" id="PF00326"/>
    </source>
</evidence>
<organism evidence="4 5">
    <name type="scientific">Sphingomonas qilianensis</name>
    <dbReference type="NCBI Taxonomy" id="1736690"/>
    <lineage>
        <taxon>Bacteria</taxon>
        <taxon>Pseudomonadati</taxon>
        <taxon>Pseudomonadota</taxon>
        <taxon>Alphaproteobacteria</taxon>
        <taxon>Sphingomonadales</taxon>
        <taxon>Sphingomonadaceae</taxon>
        <taxon>Sphingomonas</taxon>
    </lineage>
</organism>
<keyword evidence="2" id="KW-0732">Signal</keyword>
<sequence length="650" mass="70473">MTTNTLITCACALSLTAAAPPPDPAPARPTAPVPAVDAPPPVEAFAELPFIATPVVSPNGTQVAARLSSNGVQALAIVPLDSDKKIVRLGTGDNDLNSWSWVNDDWLVARIGATQGVRGDRWYLRRAFGIKADGSKIMPLGKDAAQNADDILWIASDGTPRVTIAMQTSIYSGDPNFWPVVREYDVSTGRAKTVQRPTDHVMDWYADGTGTVRLGIAYNDDRRGYRLLYRDRADQSFRTVAKARGTIASLGDVPAMFLAEPGKGIAFSDDDGFDALYDFDLATLKTGKKLFGKPGYDMGAIITDAAGGRAIGVRYIDTAARTHWFDPELARVQSEIDKAIAPRQARIVSWSRDFTTLMVLVGGADRPGTYYVYRPAIGVMKLFARTTSKLPITAYGPVSTIRYTARDGLEIPAVLTLPKGKPAKNLPLIVMPHGGPAARDDESWDWWTQFLASRGYAVLQPNYRGSIGYGTAFEEKGKGQWGLAMQDDLTDAVKWAAATGLADAKRVCIVGGSYGGYAALRAAQRDIGVYRCAVSFAGVSDMPAMLRYDGRFLNGNRSKDYLKAQAPDLKSVSPINHAADFSIPLLMIHGKADTVVPVDQSRDMADKLKAAGKPYRYVEQPKGDHHFSQAADRLQFLQELEAFLATNNPA</sequence>
<gene>
    <name evidence="4" type="ORF">ABC969_07300</name>
</gene>
<protein>
    <submittedName>
        <fullName evidence="4">S9 family peptidase</fullName>
        <ecNumber evidence="4">3.4.-.-</ecNumber>
    </submittedName>
</protein>
<name>A0ABU9XQY4_9SPHN</name>
<accession>A0ABU9XQY4</accession>